<dbReference type="InterPro" id="IPR002645">
    <property type="entry name" value="STAS_dom"/>
</dbReference>
<evidence type="ECO:0000259" key="1">
    <source>
        <dbReference type="PROSITE" id="PS50801"/>
    </source>
</evidence>
<dbReference type="InterPro" id="IPR036513">
    <property type="entry name" value="STAS_dom_sf"/>
</dbReference>
<keyword evidence="3" id="KW-1185">Reference proteome</keyword>
<gene>
    <name evidence="2" type="ORF">OEG82_05585</name>
</gene>
<dbReference type="PROSITE" id="PS50801">
    <property type="entry name" value="STAS"/>
    <property type="match status" value="1"/>
</dbReference>
<dbReference type="RefSeq" id="WP_267611446.1">
    <property type="nucleotide sequence ID" value="NZ_JAOVZQ010000001.1"/>
</dbReference>
<dbReference type="EMBL" id="JAOVZQ010000001">
    <property type="protein sequence ID" value="MCY0093493.1"/>
    <property type="molecule type" value="Genomic_DNA"/>
</dbReference>
<proteinExistence type="predicted"/>
<organism evidence="2 3">
    <name type="scientific">Hoeflea ulvae</name>
    <dbReference type="NCBI Taxonomy" id="2983764"/>
    <lineage>
        <taxon>Bacteria</taxon>
        <taxon>Pseudomonadati</taxon>
        <taxon>Pseudomonadota</taxon>
        <taxon>Alphaproteobacteria</taxon>
        <taxon>Hyphomicrobiales</taxon>
        <taxon>Rhizobiaceae</taxon>
        <taxon>Hoeflea</taxon>
    </lineage>
</organism>
<comment type="caution">
    <text evidence="2">The sequence shown here is derived from an EMBL/GenBank/DDBJ whole genome shotgun (WGS) entry which is preliminary data.</text>
</comment>
<evidence type="ECO:0000313" key="3">
    <source>
        <dbReference type="Proteomes" id="UP001081283"/>
    </source>
</evidence>
<evidence type="ECO:0000313" key="2">
    <source>
        <dbReference type="EMBL" id="MCY0093493.1"/>
    </source>
</evidence>
<dbReference type="Proteomes" id="UP001081283">
    <property type="component" value="Unassembled WGS sequence"/>
</dbReference>
<dbReference type="Pfam" id="PF13466">
    <property type="entry name" value="STAS_2"/>
    <property type="match status" value="1"/>
</dbReference>
<dbReference type="InterPro" id="IPR058548">
    <property type="entry name" value="MlaB-like_STAS"/>
</dbReference>
<sequence>MSDTAPRTILKLPKVLDLNAAGRLHEQVLAHRGGDIEIDASDVGRVGAQCIQVLLSAVVSWRAEGLRFSVVDASESFVKTLKLLGISDEALLPKEMLK</sequence>
<dbReference type="Gene3D" id="3.30.750.24">
    <property type="entry name" value="STAS domain"/>
    <property type="match status" value="1"/>
</dbReference>
<dbReference type="SUPFAM" id="SSF52091">
    <property type="entry name" value="SpoIIaa-like"/>
    <property type="match status" value="1"/>
</dbReference>
<reference evidence="2" key="1">
    <citation type="submission" date="2022-10" db="EMBL/GenBank/DDBJ databases">
        <title>Hoeflea sp. J2-29, isolated from marine algae.</title>
        <authorList>
            <person name="Kristyanto S."/>
            <person name="Kim J.M."/>
            <person name="Jeon C.O."/>
        </authorList>
    </citation>
    <scope>NUCLEOTIDE SEQUENCE</scope>
    <source>
        <strain evidence="2">J2-29</strain>
    </source>
</reference>
<feature type="domain" description="STAS" evidence="1">
    <location>
        <begin position="1"/>
        <end position="98"/>
    </location>
</feature>
<accession>A0ABT3YC85</accession>
<protein>
    <submittedName>
        <fullName evidence="2">STAS domain-containing protein</fullName>
    </submittedName>
</protein>
<name>A0ABT3YC85_9HYPH</name>